<keyword evidence="5" id="KW-0460">Magnesium</keyword>
<dbReference type="PROSITE" id="PS51462">
    <property type="entry name" value="NUDIX"/>
    <property type="match status" value="1"/>
</dbReference>
<dbReference type="Pfam" id="PF00293">
    <property type="entry name" value="NUDIX"/>
    <property type="match status" value="1"/>
</dbReference>
<evidence type="ECO:0000256" key="5">
    <source>
        <dbReference type="ARBA" id="ARBA00022842"/>
    </source>
</evidence>
<keyword evidence="3" id="KW-0479">Metal-binding</keyword>
<protein>
    <submittedName>
        <fullName evidence="8">8-oxo-dGTP diphosphatase</fullName>
        <ecNumber evidence="8">3.6.1.55</ecNumber>
    </submittedName>
</protein>
<dbReference type="InterPro" id="IPR003562">
    <property type="entry name" value="Mutator_MutX_prot"/>
</dbReference>
<accession>A0ABS4KHE7</accession>
<keyword evidence="9" id="KW-1185">Reference proteome</keyword>
<evidence type="ECO:0000313" key="8">
    <source>
        <dbReference type="EMBL" id="MBP2026790.1"/>
    </source>
</evidence>
<comment type="similarity">
    <text evidence="2 6">Belongs to the Nudix hydrolase family.</text>
</comment>
<dbReference type="PROSITE" id="PS00893">
    <property type="entry name" value="NUDIX_BOX"/>
    <property type="match status" value="1"/>
</dbReference>
<dbReference type="InterPro" id="IPR015797">
    <property type="entry name" value="NUDIX_hydrolase-like_dom_sf"/>
</dbReference>
<dbReference type="InterPro" id="IPR020084">
    <property type="entry name" value="NUDIX_hydrolase_CS"/>
</dbReference>
<dbReference type="CDD" id="cd18886">
    <property type="entry name" value="NUDIX_MutT_Nudt1"/>
    <property type="match status" value="1"/>
</dbReference>
<dbReference type="InterPro" id="IPR020476">
    <property type="entry name" value="Nudix_hydrolase"/>
</dbReference>
<evidence type="ECO:0000256" key="3">
    <source>
        <dbReference type="ARBA" id="ARBA00022723"/>
    </source>
</evidence>
<comment type="cofactor">
    <cofactor evidence="1">
        <name>Mg(2+)</name>
        <dbReference type="ChEBI" id="CHEBI:18420"/>
    </cofactor>
</comment>
<evidence type="ECO:0000256" key="1">
    <source>
        <dbReference type="ARBA" id="ARBA00001946"/>
    </source>
</evidence>
<dbReference type="PANTHER" id="PTHR43758:SF2">
    <property type="entry name" value="OXIDIZED PURINE NUCLEOSIDE TRIPHOSPHATE HYDROLASE"/>
    <property type="match status" value="1"/>
</dbReference>
<dbReference type="EC" id="3.6.1.55" evidence="8"/>
<evidence type="ECO:0000313" key="9">
    <source>
        <dbReference type="Proteomes" id="UP001314903"/>
    </source>
</evidence>
<evidence type="ECO:0000256" key="4">
    <source>
        <dbReference type="ARBA" id="ARBA00022801"/>
    </source>
</evidence>
<reference evidence="8 9" key="1">
    <citation type="submission" date="2021-03" db="EMBL/GenBank/DDBJ databases">
        <title>Genomic Encyclopedia of Type Strains, Phase IV (KMG-IV): sequencing the most valuable type-strain genomes for metagenomic binning, comparative biology and taxonomic classification.</title>
        <authorList>
            <person name="Goeker M."/>
        </authorList>
    </citation>
    <scope>NUCLEOTIDE SEQUENCE [LARGE SCALE GENOMIC DNA]</scope>
    <source>
        <strain evidence="8 9">DSM 27512</strain>
    </source>
</reference>
<dbReference type="EMBL" id="JAGGLI010000004">
    <property type="protein sequence ID" value="MBP2026790.1"/>
    <property type="molecule type" value="Genomic_DNA"/>
</dbReference>
<dbReference type="Gene3D" id="3.90.79.10">
    <property type="entry name" value="Nucleoside Triphosphate Pyrophosphohydrolase"/>
    <property type="match status" value="1"/>
</dbReference>
<dbReference type="SUPFAM" id="SSF55811">
    <property type="entry name" value="Nudix"/>
    <property type="match status" value="1"/>
</dbReference>
<dbReference type="Proteomes" id="UP001314903">
    <property type="component" value="Unassembled WGS sequence"/>
</dbReference>
<dbReference type="PANTHER" id="PTHR43758">
    <property type="entry name" value="7,8-DIHYDRO-8-OXOGUANINE TRIPHOSPHATASE"/>
    <property type="match status" value="1"/>
</dbReference>
<gene>
    <name evidence="8" type="ORF">J2Z35_000581</name>
</gene>
<feature type="domain" description="Nudix hydrolase" evidence="7">
    <location>
        <begin position="1"/>
        <end position="129"/>
    </location>
</feature>
<dbReference type="GO" id="GO:0035539">
    <property type="term" value="F:8-oxo-7,8-dihydrodeoxyguanosine triphosphate pyrophosphatase activity"/>
    <property type="evidence" value="ECO:0007669"/>
    <property type="project" value="UniProtKB-EC"/>
</dbReference>
<dbReference type="RefSeq" id="WP_209659160.1">
    <property type="nucleotide sequence ID" value="NZ_JAGGLI010000004.1"/>
</dbReference>
<dbReference type="InterPro" id="IPR000086">
    <property type="entry name" value="NUDIX_hydrolase_dom"/>
</dbReference>
<dbReference type="PRINTS" id="PR00502">
    <property type="entry name" value="NUDIXFAMILY"/>
</dbReference>
<keyword evidence="4 6" id="KW-0378">Hydrolase</keyword>
<evidence type="ECO:0000259" key="7">
    <source>
        <dbReference type="PROSITE" id="PS51462"/>
    </source>
</evidence>
<sequence>MILSTHCYIEKDNKILMLHRNKKKNDIHEGNWMGLGGKIESGETPEECIIREVKEESGLTIINPILKGVLTFPNFMDSGDWYMFLFKCTEFSGDLIESPEGNLKWISKEEVFELNLLEGDKLFMKWMNEYSFFSSKMIYENNELKDYTLNIY</sequence>
<organism evidence="8 9">
    <name type="scientific">Acetoanaerobium pronyense</name>
    <dbReference type="NCBI Taxonomy" id="1482736"/>
    <lineage>
        <taxon>Bacteria</taxon>
        <taxon>Bacillati</taxon>
        <taxon>Bacillota</taxon>
        <taxon>Clostridia</taxon>
        <taxon>Peptostreptococcales</taxon>
        <taxon>Filifactoraceae</taxon>
        <taxon>Acetoanaerobium</taxon>
    </lineage>
</organism>
<evidence type="ECO:0000256" key="2">
    <source>
        <dbReference type="ARBA" id="ARBA00005582"/>
    </source>
</evidence>
<proteinExistence type="inferred from homology"/>
<name>A0ABS4KHE7_9FIRM</name>
<evidence type="ECO:0000256" key="6">
    <source>
        <dbReference type="RuleBase" id="RU003476"/>
    </source>
</evidence>
<comment type="caution">
    <text evidence="8">The sequence shown here is derived from an EMBL/GenBank/DDBJ whole genome shotgun (WGS) entry which is preliminary data.</text>
</comment>
<dbReference type="PRINTS" id="PR01402">
    <property type="entry name" value="MUTATORMUTX"/>
</dbReference>